<dbReference type="PANTHER" id="PTHR30222:SF17">
    <property type="entry name" value="SPERMIDINE_PUTRESCINE-BINDING PERIPLASMIC PROTEIN"/>
    <property type="match status" value="1"/>
</dbReference>
<proteinExistence type="predicted"/>
<dbReference type="RefSeq" id="WP_021875114.1">
    <property type="nucleotide sequence ID" value="NZ_CP018624.1"/>
</dbReference>
<sequence>MKKIIKSTSLICSFVLMIALFSGCSSKETKKTINILNYGENIADGLLKEFEEQYNIKVNEVTFDTMEKMYIELTSGKTKWDAVLVADYMADRVIQEGLLQKINKEHIPNLENMNKGDMGKAYDPNNDYTVPYMNGTIGIIYNKDIVKEPVDSWNIMWDSKYKDQIFVLDSPRDAIGMALKKLGYSLNSTNPNELEEAKKALIEQKELGTIYGADEVQDLMISGERAVAMIWSGEGLNLSDEHDNLEYVVPKEGADYWLDSWAIPKDANDKRAAELFINFVSEKENALRIANQIGYTTPQKLAMEAQSEDVKNNPGAYMPKEVMDKCEVYKYFTQEQLKQYDDIWLEVMTYKVDKQ</sequence>
<reference evidence="7 8" key="1">
    <citation type="submission" date="2021-08" db="EMBL/GenBank/DDBJ databases">
        <title>Genome sequence analysis of Clostridium chauvoei strains of European origin and evaluation of typing options for outbreak investigations.</title>
        <authorList>
            <person name="Abdel-Glil M."/>
            <person name="Thomas P."/>
            <person name="Seyboldt C."/>
        </authorList>
    </citation>
    <scope>NUCLEOTIDE SEQUENCE [LARGE SCALE GENOMIC DNA]</scope>
    <source>
        <strain evidence="7 8">S0260-09</strain>
    </source>
</reference>
<dbReference type="Proteomes" id="UP000775179">
    <property type="component" value="Unassembled WGS sequence"/>
</dbReference>
<dbReference type="KEGG" id="cchv:BTM20_04535"/>
<feature type="binding site" evidence="5">
    <location>
        <position position="88"/>
    </location>
    <ligand>
        <name>spermidine</name>
        <dbReference type="ChEBI" id="CHEBI:57834"/>
    </ligand>
</feature>
<feature type="binding site" evidence="5">
    <location>
        <position position="40"/>
    </location>
    <ligand>
        <name>spermidine</name>
        <dbReference type="ChEBI" id="CHEBI:57834"/>
    </ligand>
</feature>
<feature type="chain" id="PRO_5044858416" evidence="6">
    <location>
        <begin position="28"/>
        <end position="355"/>
    </location>
</feature>
<dbReference type="PRINTS" id="PR00909">
    <property type="entry name" value="SPERMDNBNDNG"/>
</dbReference>
<organism evidence="7 8">
    <name type="scientific">Clostridium chauvoei</name>
    <dbReference type="NCBI Taxonomy" id="46867"/>
    <lineage>
        <taxon>Bacteria</taxon>
        <taxon>Bacillati</taxon>
        <taxon>Bacillota</taxon>
        <taxon>Clostridia</taxon>
        <taxon>Eubacteriales</taxon>
        <taxon>Clostridiaceae</taxon>
        <taxon>Clostridium</taxon>
    </lineage>
</organism>
<evidence type="ECO:0000256" key="5">
    <source>
        <dbReference type="PIRSR" id="PIRSR019574-1"/>
    </source>
</evidence>
<evidence type="ECO:0000256" key="6">
    <source>
        <dbReference type="SAM" id="SignalP"/>
    </source>
</evidence>
<dbReference type="EMBL" id="JAIFTX010000018">
    <property type="protein sequence ID" value="MBX7291177.1"/>
    <property type="molecule type" value="Genomic_DNA"/>
</dbReference>
<dbReference type="GeneID" id="66301122"/>
<dbReference type="SUPFAM" id="SSF53850">
    <property type="entry name" value="Periplasmic binding protein-like II"/>
    <property type="match status" value="1"/>
</dbReference>
<dbReference type="Pfam" id="PF13416">
    <property type="entry name" value="SBP_bac_8"/>
    <property type="match status" value="1"/>
</dbReference>
<accession>A0ABD4RIG7</accession>
<gene>
    <name evidence="7" type="ORF">K4H94_09090</name>
</gene>
<dbReference type="AlphaFoldDB" id="A0ABD4RIG7"/>
<keyword evidence="4" id="KW-0574">Periplasm</keyword>
<dbReference type="PIRSF" id="PIRSF019574">
    <property type="entry name" value="Periplasmic_polyamine_BP"/>
    <property type="match status" value="1"/>
</dbReference>
<feature type="signal peptide" evidence="6">
    <location>
        <begin position="1"/>
        <end position="27"/>
    </location>
</feature>
<comment type="subcellular location">
    <subcellularLocation>
        <location evidence="1">Periplasm</location>
    </subcellularLocation>
</comment>
<keyword evidence="3 6" id="KW-0732">Signal</keyword>
<name>A0ABD4RIG7_9CLOT</name>
<dbReference type="InterPro" id="IPR006059">
    <property type="entry name" value="SBP"/>
</dbReference>
<evidence type="ECO:0000256" key="4">
    <source>
        <dbReference type="ARBA" id="ARBA00022764"/>
    </source>
</evidence>
<keyword evidence="2" id="KW-0813">Transport</keyword>
<comment type="caution">
    <text evidence="7">The sequence shown here is derived from an EMBL/GenBank/DDBJ whole genome shotgun (WGS) entry which is preliminary data.</text>
</comment>
<protein>
    <submittedName>
        <fullName evidence="7">Spermidine/putrescine ABC transporter substrate-binding protein</fullName>
    </submittedName>
</protein>
<evidence type="ECO:0000256" key="1">
    <source>
        <dbReference type="ARBA" id="ARBA00004418"/>
    </source>
</evidence>
<dbReference type="Gene3D" id="3.40.190.10">
    <property type="entry name" value="Periplasmic binding protein-like II"/>
    <property type="match status" value="2"/>
</dbReference>
<dbReference type="GO" id="GO:0042597">
    <property type="term" value="C:periplasmic space"/>
    <property type="evidence" value="ECO:0007669"/>
    <property type="project" value="UniProtKB-SubCell"/>
</dbReference>
<dbReference type="CDD" id="cd13590">
    <property type="entry name" value="PBP2_PotD_PotF_like"/>
    <property type="match status" value="1"/>
</dbReference>
<evidence type="ECO:0000256" key="3">
    <source>
        <dbReference type="ARBA" id="ARBA00022729"/>
    </source>
</evidence>
<dbReference type="PROSITE" id="PS51257">
    <property type="entry name" value="PROKAR_LIPOPROTEIN"/>
    <property type="match status" value="1"/>
</dbReference>
<evidence type="ECO:0000313" key="7">
    <source>
        <dbReference type="EMBL" id="MBX7291177.1"/>
    </source>
</evidence>
<evidence type="ECO:0000313" key="8">
    <source>
        <dbReference type="Proteomes" id="UP000775179"/>
    </source>
</evidence>
<dbReference type="PANTHER" id="PTHR30222">
    <property type="entry name" value="SPERMIDINE/PUTRESCINE-BINDING PERIPLASMIC PROTEIN"/>
    <property type="match status" value="1"/>
</dbReference>
<evidence type="ECO:0000256" key="2">
    <source>
        <dbReference type="ARBA" id="ARBA00022448"/>
    </source>
</evidence>
<dbReference type="InterPro" id="IPR001188">
    <property type="entry name" value="Sperm_putr-bd"/>
</dbReference>